<keyword evidence="3 5" id="KW-0238">DNA-binding</keyword>
<protein>
    <submittedName>
        <fullName evidence="8">Tyrosine-type recombinase/integrase</fullName>
    </submittedName>
</protein>
<dbReference type="PROSITE" id="PS51900">
    <property type="entry name" value="CB"/>
    <property type="match status" value="1"/>
</dbReference>
<dbReference type="KEGG" id="llp:GH975_06060"/>
<keyword evidence="4" id="KW-0233">DNA recombination</keyword>
<dbReference type="PANTHER" id="PTHR30349">
    <property type="entry name" value="PHAGE INTEGRASE-RELATED"/>
    <property type="match status" value="1"/>
</dbReference>
<evidence type="ECO:0000256" key="5">
    <source>
        <dbReference type="PROSITE-ProRule" id="PRU01248"/>
    </source>
</evidence>
<dbReference type="InterPro" id="IPR044068">
    <property type="entry name" value="CB"/>
</dbReference>
<evidence type="ECO:0000256" key="2">
    <source>
        <dbReference type="ARBA" id="ARBA00022908"/>
    </source>
</evidence>
<dbReference type="SUPFAM" id="SSF56349">
    <property type="entry name" value="DNA breaking-rejoining enzymes"/>
    <property type="match status" value="1"/>
</dbReference>
<dbReference type="InterPro" id="IPR010998">
    <property type="entry name" value="Integrase_recombinase_N"/>
</dbReference>
<feature type="domain" description="Tyr recombinase" evidence="6">
    <location>
        <begin position="185"/>
        <end position="387"/>
    </location>
</feature>
<dbReference type="GO" id="GO:0006310">
    <property type="term" value="P:DNA recombination"/>
    <property type="evidence" value="ECO:0007669"/>
    <property type="project" value="UniProtKB-KW"/>
</dbReference>
<dbReference type="Gene3D" id="1.10.443.10">
    <property type="entry name" value="Intergrase catalytic core"/>
    <property type="match status" value="1"/>
</dbReference>
<organism evidence="8 9">
    <name type="scientific">Litorivicinus lipolyticus</name>
    <dbReference type="NCBI Taxonomy" id="418701"/>
    <lineage>
        <taxon>Bacteria</taxon>
        <taxon>Pseudomonadati</taxon>
        <taxon>Pseudomonadota</taxon>
        <taxon>Gammaproteobacteria</taxon>
        <taxon>Oceanospirillales</taxon>
        <taxon>Litorivicinaceae</taxon>
        <taxon>Litorivicinus</taxon>
    </lineage>
</organism>
<dbReference type="OrthoDB" id="102994at2"/>
<evidence type="ECO:0000256" key="1">
    <source>
        <dbReference type="ARBA" id="ARBA00008857"/>
    </source>
</evidence>
<dbReference type="Pfam" id="PF00589">
    <property type="entry name" value="Phage_integrase"/>
    <property type="match status" value="1"/>
</dbReference>
<dbReference type="InterPro" id="IPR011010">
    <property type="entry name" value="DNA_brk_join_enz"/>
</dbReference>
<name>A0A5Q2QCU8_9GAMM</name>
<proteinExistence type="inferred from homology"/>
<dbReference type="CDD" id="cd00397">
    <property type="entry name" value="DNA_BRE_C"/>
    <property type="match status" value="1"/>
</dbReference>
<dbReference type="InterPro" id="IPR013762">
    <property type="entry name" value="Integrase-like_cat_sf"/>
</dbReference>
<dbReference type="PROSITE" id="PS51898">
    <property type="entry name" value="TYR_RECOMBINASE"/>
    <property type="match status" value="1"/>
</dbReference>
<dbReference type="InterPro" id="IPR050090">
    <property type="entry name" value="Tyrosine_recombinase_XerCD"/>
</dbReference>
<feature type="domain" description="Core-binding (CB)" evidence="7">
    <location>
        <begin position="72"/>
        <end position="164"/>
    </location>
</feature>
<keyword evidence="9" id="KW-1185">Reference proteome</keyword>
<dbReference type="GO" id="GO:0015074">
    <property type="term" value="P:DNA integration"/>
    <property type="evidence" value="ECO:0007669"/>
    <property type="project" value="UniProtKB-KW"/>
</dbReference>
<evidence type="ECO:0000256" key="4">
    <source>
        <dbReference type="ARBA" id="ARBA00023172"/>
    </source>
</evidence>
<evidence type="ECO:0000259" key="7">
    <source>
        <dbReference type="PROSITE" id="PS51900"/>
    </source>
</evidence>
<evidence type="ECO:0000313" key="8">
    <source>
        <dbReference type="EMBL" id="QGG80161.1"/>
    </source>
</evidence>
<reference evidence="8 9" key="1">
    <citation type="submission" date="2019-11" db="EMBL/GenBank/DDBJ databases">
        <authorList>
            <person name="Khan S.A."/>
            <person name="Jeon C.O."/>
            <person name="Chun B.H."/>
        </authorList>
    </citation>
    <scope>NUCLEOTIDE SEQUENCE [LARGE SCALE GENOMIC DNA]</scope>
    <source>
        <strain evidence="8 9">IMCC 1097</strain>
    </source>
</reference>
<dbReference type="EMBL" id="CP045871">
    <property type="protein sequence ID" value="QGG80161.1"/>
    <property type="molecule type" value="Genomic_DNA"/>
</dbReference>
<evidence type="ECO:0000313" key="9">
    <source>
        <dbReference type="Proteomes" id="UP000388235"/>
    </source>
</evidence>
<evidence type="ECO:0000256" key="3">
    <source>
        <dbReference type="ARBA" id="ARBA00023125"/>
    </source>
</evidence>
<dbReference type="RefSeq" id="WP_153713665.1">
    <property type="nucleotide sequence ID" value="NZ_CP045871.1"/>
</dbReference>
<keyword evidence="2" id="KW-0229">DNA integration</keyword>
<dbReference type="Gene3D" id="1.10.150.130">
    <property type="match status" value="1"/>
</dbReference>
<dbReference type="PANTHER" id="PTHR30349:SF41">
    <property type="entry name" value="INTEGRASE_RECOMBINASE PROTEIN MJ0367-RELATED"/>
    <property type="match status" value="1"/>
</dbReference>
<accession>A0A5Q2QCU8</accession>
<sequence>MEDQIDVKNDGRIVLYKRSSAPDAVYQVRLRVPGSNGYKRCSTKLSNPREAEHFALNLYEELYFHVRDGGSLNAPRFAKAFDSWKKACAKKNTTLKKGSWDRTIQMVEMYALDYFRDVQIDKIGKKEISAYIAWRYDNYRKKPPSEDTLKRECTALRSFFRYLQDASSIPRIPDFPTELNKTKNNRRPTFSQTEWRKIGRNLREWVKAGKRLGKWRDRFVAHQYFLILANTGMRIGEARHLKWKDLRSVNTDDGSRLIADVEGKTGRREVVFQKGAEEYVKRLYDLRRDELERDPPAVEPVFISRRTGLPYTSFKRSFSSMLTYCGIDAENEKGTRTIYSLRHFYATMRLMEGVSPFLLSKQMGTSVEMLEKFYGQVITSEVADKISSTKANFKIRATESRDYPF</sequence>
<evidence type="ECO:0000259" key="6">
    <source>
        <dbReference type="PROSITE" id="PS51898"/>
    </source>
</evidence>
<gene>
    <name evidence="8" type="ORF">GH975_06060</name>
</gene>
<comment type="similarity">
    <text evidence="1">Belongs to the 'phage' integrase family.</text>
</comment>
<dbReference type="Proteomes" id="UP000388235">
    <property type="component" value="Chromosome"/>
</dbReference>
<dbReference type="AlphaFoldDB" id="A0A5Q2QCU8"/>
<dbReference type="InterPro" id="IPR002104">
    <property type="entry name" value="Integrase_catalytic"/>
</dbReference>
<dbReference type="GO" id="GO:0003677">
    <property type="term" value="F:DNA binding"/>
    <property type="evidence" value="ECO:0007669"/>
    <property type="project" value="UniProtKB-UniRule"/>
</dbReference>